<reference evidence="1 2" key="1">
    <citation type="submission" date="2019-10" db="EMBL/GenBank/DDBJ databases">
        <title>Cognatihalovulum marinum gen. nov. sp. nov., a new member of the family Rhodobacteraceae isolated from deep seawater of the Northwest Indian Ocean.</title>
        <authorList>
            <person name="Ruan C."/>
            <person name="Wang J."/>
            <person name="Zheng X."/>
            <person name="Song L."/>
            <person name="Zhu Y."/>
            <person name="Huang Y."/>
            <person name="Lu Z."/>
            <person name="Du W."/>
            <person name="Huang L."/>
            <person name="Dai X."/>
        </authorList>
    </citation>
    <scope>NUCLEOTIDE SEQUENCE [LARGE SCALE GENOMIC DNA]</scope>
    <source>
        <strain evidence="1 2">2CG4</strain>
    </source>
</reference>
<protein>
    <submittedName>
        <fullName evidence="1">Uncharacterized protein</fullName>
    </submittedName>
</protein>
<keyword evidence="2" id="KW-1185">Reference proteome</keyword>
<proteinExistence type="predicted"/>
<evidence type="ECO:0000313" key="2">
    <source>
        <dbReference type="Proteomes" id="UP000474957"/>
    </source>
</evidence>
<dbReference type="EMBL" id="WIND01000032">
    <property type="protein sequence ID" value="MSU91988.1"/>
    <property type="molecule type" value="Genomic_DNA"/>
</dbReference>
<name>A0A6L5Z5Y5_9RHOB</name>
<sequence length="431" mass="47914">MDDDRTFTVATDSAVISLIESAKRRLVVIAPALSRAVADALAARFDELEHLDIRVIVDADAEVYRLGFGEREALEVIRDAASRNLLDLRVQPGVRIGVIISDEDTMVFAPVSKNIEAGSDTAEKPNAIVLRGASTEKLVRASGAHANDESPSGEIGNAALDPAKVEAMQADLERNPPAKFDITRRLQVFSSRVVYVEFEITGFALSRKQVPLPEDFSTVSDANLQAQISSRLRAPMAAVGAVQVTIGDGKDVKTALVDDAWLRKERKRIEDIYTFQIDNFGRVILREDRKDFDAAVQAFLTVVGRYHEKVRAALDSHRTAFQQSFVAEFLPRWTEAPPEYMTRWGNQPDEDSLKLELANRANEVFETMLAFEPPSVRLVEKNVSPSNVEDPRFLSRLRSIMERRRVPKAIIDSLFSSGEAAPEQGELLPNR</sequence>
<gene>
    <name evidence="1" type="ORF">GE300_20750</name>
</gene>
<organism evidence="1 2">
    <name type="scientific">Halovulum marinum</name>
    <dbReference type="NCBI Taxonomy" id="2662447"/>
    <lineage>
        <taxon>Bacteria</taxon>
        <taxon>Pseudomonadati</taxon>
        <taxon>Pseudomonadota</taxon>
        <taxon>Alphaproteobacteria</taxon>
        <taxon>Rhodobacterales</taxon>
        <taxon>Paracoccaceae</taxon>
        <taxon>Halovulum</taxon>
    </lineage>
</organism>
<dbReference type="RefSeq" id="WP_154449418.1">
    <property type="nucleotide sequence ID" value="NZ_WIND01000032.1"/>
</dbReference>
<evidence type="ECO:0000313" key="1">
    <source>
        <dbReference type="EMBL" id="MSU91988.1"/>
    </source>
</evidence>
<comment type="caution">
    <text evidence="1">The sequence shown here is derived from an EMBL/GenBank/DDBJ whole genome shotgun (WGS) entry which is preliminary data.</text>
</comment>
<accession>A0A6L5Z5Y5</accession>
<dbReference type="AlphaFoldDB" id="A0A6L5Z5Y5"/>
<dbReference type="Proteomes" id="UP000474957">
    <property type="component" value="Unassembled WGS sequence"/>
</dbReference>